<dbReference type="AlphaFoldDB" id="A0A368FS48"/>
<reference evidence="1 2" key="1">
    <citation type="submission" date="2014-10" db="EMBL/GenBank/DDBJ databases">
        <title>Draft genome of the hookworm Ancylostoma caninum.</title>
        <authorList>
            <person name="Mitreva M."/>
        </authorList>
    </citation>
    <scope>NUCLEOTIDE SEQUENCE [LARGE SCALE GENOMIC DNA]</scope>
    <source>
        <strain evidence="1 2">Baltimore</strain>
    </source>
</reference>
<evidence type="ECO:0000313" key="1">
    <source>
        <dbReference type="EMBL" id="RCN35044.1"/>
    </source>
</evidence>
<sequence>MFRSIRWKESLDDQVTLLLSSMQLRVEHDEGIRQKKKMRLVPD</sequence>
<dbReference type="Proteomes" id="UP000252519">
    <property type="component" value="Unassembled WGS sequence"/>
</dbReference>
<evidence type="ECO:0000313" key="2">
    <source>
        <dbReference type="Proteomes" id="UP000252519"/>
    </source>
</evidence>
<dbReference type="EMBL" id="JOJR01000707">
    <property type="protein sequence ID" value="RCN35044.1"/>
    <property type="molecule type" value="Genomic_DNA"/>
</dbReference>
<comment type="caution">
    <text evidence="1">The sequence shown here is derived from an EMBL/GenBank/DDBJ whole genome shotgun (WGS) entry which is preliminary data.</text>
</comment>
<accession>A0A368FS48</accession>
<protein>
    <submittedName>
        <fullName evidence="1">Uncharacterized protein</fullName>
    </submittedName>
</protein>
<name>A0A368FS48_ANCCA</name>
<proteinExistence type="predicted"/>
<gene>
    <name evidence="1" type="ORF">ANCCAN_19101</name>
</gene>
<organism evidence="1 2">
    <name type="scientific">Ancylostoma caninum</name>
    <name type="common">Dog hookworm</name>
    <dbReference type="NCBI Taxonomy" id="29170"/>
    <lineage>
        <taxon>Eukaryota</taxon>
        <taxon>Metazoa</taxon>
        <taxon>Ecdysozoa</taxon>
        <taxon>Nematoda</taxon>
        <taxon>Chromadorea</taxon>
        <taxon>Rhabditida</taxon>
        <taxon>Rhabditina</taxon>
        <taxon>Rhabditomorpha</taxon>
        <taxon>Strongyloidea</taxon>
        <taxon>Ancylostomatidae</taxon>
        <taxon>Ancylostomatinae</taxon>
        <taxon>Ancylostoma</taxon>
    </lineage>
</organism>
<keyword evidence="2" id="KW-1185">Reference proteome</keyword>
<dbReference type="OrthoDB" id="5866995at2759"/>
<dbReference type="STRING" id="29170.A0A368FS48"/>